<sequence length="171" mass="19203">MHYMLGRGLLRVSSSSASSSSDSEKASDDETRDDLMLLRQAESEELPRRKQEKVSPPPRRVQSAPAGPVHSQERVLSFLSASQDCRDTRNERLLVGAFPPMTKWDYPVIQFIEKVYGIDVNQLYRASDTPIRIKRGDIDGVSRGVGERGSYGSFIEIMDSLEIRTILPLCT</sequence>
<organism evidence="2 3">
    <name type="scientific">Obba rivulosa</name>
    <dbReference type="NCBI Taxonomy" id="1052685"/>
    <lineage>
        <taxon>Eukaryota</taxon>
        <taxon>Fungi</taxon>
        <taxon>Dikarya</taxon>
        <taxon>Basidiomycota</taxon>
        <taxon>Agaricomycotina</taxon>
        <taxon>Agaricomycetes</taxon>
        <taxon>Polyporales</taxon>
        <taxon>Gelatoporiaceae</taxon>
        <taxon>Obba</taxon>
    </lineage>
</organism>
<name>A0A8E2DH05_9APHY</name>
<evidence type="ECO:0000313" key="2">
    <source>
        <dbReference type="EMBL" id="OCH86547.1"/>
    </source>
</evidence>
<proteinExistence type="predicted"/>
<protein>
    <submittedName>
        <fullName evidence="2">Uncharacterized protein</fullName>
    </submittedName>
</protein>
<dbReference type="EMBL" id="KV722523">
    <property type="protein sequence ID" value="OCH86547.1"/>
    <property type="molecule type" value="Genomic_DNA"/>
</dbReference>
<accession>A0A8E2DH05</accession>
<dbReference type="Proteomes" id="UP000250043">
    <property type="component" value="Unassembled WGS sequence"/>
</dbReference>
<evidence type="ECO:0000256" key="1">
    <source>
        <dbReference type="SAM" id="MobiDB-lite"/>
    </source>
</evidence>
<keyword evidence="3" id="KW-1185">Reference proteome</keyword>
<gene>
    <name evidence="2" type="ORF">OBBRIDRAFT_221664</name>
</gene>
<evidence type="ECO:0000313" key="3">
    <source>
        <dbReference type="Proteomes" id="UP000250043"/>
    </source>
</evidence>
<reference evidence="2 3" key="1">
    <citation type="submission" date="2016-07" db="EMBL/GenBank/DDBJ databases">
        <title>Draft genome of the white-rot fungus Obba rivulosa 3A-2.</title>
        <authorList>
            <consortium name="DOE Joint Genome Institute"/>
            <person name="Miettinen O."/>
            <person name="Riley R."/>
            <person name="Acob R."/>
            <person name="Barry K."/>
            <person name="Cullen D."/>
            <person name="De Vries R."/>
            <person name="Hainaut M."/>
            <person name="Hatakka A."/>
            <person name="Henrissat B."/>
            <person name="Hilden K."/>
            <person name="Kuo R."/>
            <person name="Labutti K."/>
            <person name="Lipzen A."/>
            <person name="Makela M.R."/>
            <person name="Sandor L."/>
            <person name="Spatafora J.W."/>
            <person name="Grigoriev I.V."/>
            <person name="Hibbett D.S."/>
        </authorList>
    </citation>
    <scope>NUCLEOTIDE SEQUENCE [LARGE SCALE GENOMIC DNA]</scope>
    <source>
        <strain evidence="2 3">3A-2</strain>
    </source>
</reference>
<feature type="region of interest" description="Disordered" evidence="1">
    <location>
        <begin position="1"/>
        <end position="72"/>
    </location>
</feature>
<dbReference type="AlphaFoldDB" id="A0A8E2DH05"/>
<feature type="compositionally biased region" description="Basic and acidic residues" evidence="1">
    <location>
        <begin position="22"/>
        <end position="53"/>
    </location>
</feature>